<gene>
    <name evidence="2" type="ORF">B0J13DRAFT_20413</name>
</gene>
<dbReference type="EMBL" id="JAGMUU010000001">
    <property type="protein sequence ID" value="KAH7162798.1"/>
    <property type="molecule type" value="Genomic_DNA"/>
</dbReference>
<dbReference type="AlphaFoldDB" id="A0A9P9FKV8"/>
<reference evidence="2" key="1">
    <citation type="journal article" date="2021" name="Nat. Commun.">
        <title>Genetic determinants of endophytism in the Arabidopsis root mycobiome.</title>
        <authorList>
            <person name="Mesny F."/>
            <person name="Miyauchi S."/>
            <person name="Thiergart T."/>
            <person name="Pickel B."/>
            <person name="Atanasova L."/>
            <person name="Karlsson M."/>
            <person name="Huettel B."/>
            <person name="Barry K.W."/>
            <person name="Haridas S."/>
            <person name="Chen C."/>
            <person name="Bauer D."/>
            <person name="Andreopoulos W."/>
            <person name="Pangilinan J."/>
            <person name="LaButti K."/>
            <person name="Riley R."/>
            <person name="Lipzen A."/>
            <person name="Clum A."/>
            <person name="Drula E."/>
            <person name="Henrissat B."/>
            <person name="Kohler A."/>
            <person name="Grigoriev I.V."/>
            <person name="Martin F.M."/>
            <person name="Hacquard S."/>
        </authorList>
    </citation>
    <scope>NUCLEOTIDE SEQUENCE</scope>
    <source>
        <strain evidence="2">MPI-CAGE-AT-0021</strain>
    </source>
</reference>
<evidence type="ECO:0000256" key="1">
    <source>
        <dbReference type="SAM" id="SignalP"/>
    </source>
</evidence>
<keyword evidence="3" id="KW-1185">Reference proteome</keyword>
<keyword evidence="1" id="KW-0732">Signal</keyword>
<name>A0A9P9FKV8_9HYPO</name>
<feature type="signal peptide" evidence="1">
    <location>
        <begin position="1"/>
        <end position="27"/>
    </location>
</feature>
<feature type="chain" id="PRO_5040189577" evidence="1">
    <location>
        <begin position="28"/>
        <end position="155"/>
    </location>
</feature>
<proteinExistence type="predicted"/>
<protein>
    <submittedName>
        <fullName evidence="2">Uncharacterized protein</fullName>
    </submittedName>
</protein>
<dbReference type="Proteomes" id="UP000717696">
    <property type="component" value="Unassembled WGS sequence"/>
</dbReference>
<evidence type="ECO:0000313" key="3">
    <source>
        <dbReference type="Proteomes" id="UP000717696"/>
    </source>
</evidence>
<organism evidence="2 3">
    <name type="scientific">Dactylonectria estremocensis</name>
    <dbReference type="NCBI Taxonomy" id="1079267"/>
    <lineage>
        <taxon>Eukaryota</taxon>
        <taxon>Fungi</taxon>
        <taxon>Dikarya</taxon>
        <taxon>Ascomycota</taxon>
        <taxon>Pezizomycotina</taxon>
        <taxon>Sordariomycetes</taxon>
        <taxon>Hypocreomycetidae</taxon>
        <taxon>Hypocreales</taxon>
        <taxon>Nectriaceae</taxon>
        <taxon>Dactylonectria</taxon>
    </lineage>
</organism>
<accession>A0A9P9FKV8</accession>
<evidence type="ECO:0000313" key="2">
    <source>
        <dbReference type="EMBL" id="KAH7162798.1"/>
    </source>
</evidence>
<sequence length="155" mass="17401">MWKSKAIHRGKMVCGLSSCLSLGLGLGLPEDMALVELGSSDKTEAQYSRRTSARSEKCPGSPFHNTREICLSMGVDKSGQAATYDTGNAGEWDLIRLRRDHPGSHLIKRYIWLLKLICPRSKASSRSEQLVGRLGMQCRRPTMVFPMRRRTHLAR</sequence>
<comment type="caution">
    <text evidence="2">The sequence shown here is derived from an EMBL/GenBank/DDBJ whole genome shotgun (WGS) entry which is preliminary data.</text>
</comment>